<proteinExistence type="predicted"/>
<sequence>METKPYEIVDAFWKNWSHSLSLFSSAGKQLEQLTLETLKQQQDALHKLTAGADELEKELQQFTAQLNSQYTEYVKQFTGNALNEQINEWQGKWNELSNHIHQLTVSPTKTSLSILTQTSGQFEETTKQFIEQQQLQRDEVQKQLESFLEEFKSTQLELAKKFEENSKNLFTSIK</sequence>
<dbReference type="Proteomes" id="UP000027778">
    <property type="component" value="Unassembled WGS sequence"/>
</dbReference>
<comment type="caution">
    <text evidence="2">The sequence shown here is derived from an EMBL/GenBank/DDBJ whole genome shotgun (WGS) entry which is preliminary data.</text>
</comment>
<reference evidence="2 3" key="1">
    <citation type="submission" date="2014-06" db="EMBL/GenBank/DDBJ databases">
        <title>Draft genome sequence of Bacillus gaemokensis JCM 15801 (MCCC 1A00707).</title>
        <authorList>
            <person name="Lai Q."/>
            <person name="Liu Y."/>
            <person name="Shao Z."/>
        </authorList>
    </citation>
    <scope>NUCLEOTIDE SEQUENCE [LARGE SCALE GENOMIC DNA]</scope>
    <source>
        <strain evidence="2 3">JCM 15801</strain>
    </source>
</reference>
<dbReference type="STRING" id="574375.AZF08_16440"/>
<dbReference type="eggNOG" id="ENOG5032TJ0">
    <property type="taxonomic scope" value="Bacteria"/>
</dbReference>
<evidence type="ECO:0000313" key="3">
    <source>
        <dbReference type="Proteomes" id="UP000027778"/>
    </source>
</evidence>
<keyword evidence="1" id="KW-0175">Coiled coil</keyword>
<keyword evidence="3" id="KW-1185">Reference proteome</keyword>
<dbReference type="OrthoDB" id="2848644at2"/>
<gene>
    <name evidence="2" type="ORF">BAGA_07610</name>
</gene>
<dbReference type="Pfam" id="PF09602">
    <property type="entry name" value="PhaP_Bmeg"/>
    <property type="match status" value="1"/>
</dbReference>
<organism evidence="2 3">
    <name type="scientific">Bacillus gaemokensis</name>
    <dbReference type="NCBI Taxonomy" id="574375"/>
    <lineage>
        <taxon>Bacteria</taxon>
        <taxon>Bacillati</taxon>
        <taxon>Bacillota</taxon>
        <taxon>Bacilli</taxon>
        <taxon>Bacillales</taxon>
        <taxon>Bacillaceae</taxon>
        <taxon>Bacillus</taxon>
        <taxon>Bacillus cereus group</taxon>
    </lineage>
</organism>
<feature type="coiled-coil region" evidence="1">
    <location>
        <begin position="38"/>
        <end position="72"/>
    </location>
</feature>
<evidence type="ECO:0000313" key="2">
    <source>
        <dbReference type="EMBL" id="KEK23585.1"/>
    </source>
</evidence>
<dbReference type="InterPro" id="IPR011728">
    <property type="entry name" value="PhaP_Bmeg"/>
</dbReference>
<accession>A0A073KAJ2</accession>
<protein>
    <submittedName>
        <fullName evidence="2">DNA recombinase</fullName>
    </submittedName>
</protein>
<name>A0A073KAJ2_9BACI</name>
<dbReference type="NCBIfam" id="TIGR02131">
    <property type="entry name" value="phaP_Bmeg"/>
    <property type="match status" value="1"/>
</dbReference>
<dbReference type="RefSeq" id="WP_033675373.1">
    <property type="nucleotide sequence ID" value="NZ_JOTM01000014.1"/>
</dbReference>
<dbReference type="EMBL" id="JOTM01000014">
    <property type="protein sequence ID" value="KEK23585.1"/>
    <property type="molecule type" value="Genomic_DNA"/>
</dbReference>
<dbReference type="AlphaFoldDB" id="A0A073KAJ2"/>
<feature type="coiled-coil region" evidence="1">
    <location>
        <begin position="130"/>
        <end position="157"/>
    </location>
</feature>
<evidence type="ECO:0000256" key="1">
    <source>
        <dbReference type="SAM" id="Coils"/>
    </source>
</evidence>